<protein>
    <submittedName>
        <fullName evidence="1">Uncharacterized protein</fullName>
    </submittedName>
</protein>
<evidence type="ECO:0000313" key="1">
    <source>
        <dbReference type="EMBL" id="KQB83388.1"/>
    </source>
</evidence>
<accession>A0A0Q0Z2H7</accession>
<gene>
    <name evidence="1" type="ORF">Cocul_02363</name>
</gene>
<dbReference type="EMBL" id="LKST01000004">
    <property type="protein sequence ID" value="KQB83388.1"/>
    <property type="molecule type" value="Genomic_DNA"/>
</dbReference>
<organism evidence="1 2">
    <name type="scientific">Corynebacterium oculi</name>
    <dbReference type="NCBI Taxonomy" id="1544416"/>
    <lineage>
        <taxon>Bacteria</taxon>
        <taxon>Bacillati</taxon>
        <taxon>Actinomycetota</taxon>
        <taxon>Actinomycetes</taxon>
        <taxon>Mycobacteriales</taxon>
        <taxon>Corynebacteriaceae</taxon>
        <taxon>Corynebacterium</taxon>
    </lineage>
</organism>
<keyword evidence="2" id="KW-1185">Reference proteome</keyword>
<reference evidence="1 2" key="1">
    <citation type="submission" date="2015-10" db="EMBL/GenBank/DDBJ databases">
        <title>Corynebacteirum lowii and Corynebacterium oculi species nova, derived from human clinical disease and and emended description of Corynebacterium mastiditis.</title>
        <authorList>
            <person name="Bernard K."/>
            <person name="Pacheco A.L."/>
            <person name="Mcdougall C."/>
            <person name="Burtx T."/>
            <person name="Weibe D."/>
            <person name="Tyler S."/>
            <person name="Olson A.B."/>
            <person name="Cnockaert M."/>
            <person name="Eguchi H."/>
            <person name="Kuwahara T."/>
            <person name="Nakayama-Imaohji H."/>
            <person name="Boudewijins M."/>
            <person name="Van Hoecke F."/>
            <person name="Bernier A.-M."/>
            <person name="Vandamme P."/>
        </authorList>
    </citation>
    <scope>NUCLEOTIDE SEQUENCE [LARGE SCALE GENOMIC DNA]</scope>
    <source>
        <strain evidence="1 2">NML 130210</strain>
    </source>
</reference>
<dbReference type="Gene3D" id="3.40.50.720">
    <property type="entry name" value="NAD(P)-binding Rossmann-like Domain"/>
    <property type="match status" value="1"/>
</dbReference>
<comment type="caution">
    <text evidence="1">The sequence shown here is derived from an EMBL/GenBank/DDBJ whole genome shotgun (WGS) entry which is preliminary data.</text>
</comment>
<proteinExistence type="predicted"/>
<evidence type="ECO:0000313" key="2">
    <source>
        <dbReference type="Proteomes" id="UP000050517"/>
    </source>
</evidence>
<name>A0A0Q0Z2H7_9CORY</name>
<dbReference type="Proteomes" id="UP000050517">
    <property type="component" value="Unassembled WGS sequence"/>
</dbReference>
<sequence>MEWTTQGDTVRLPATPMQPIAAAEVVDFLARVTVGEPRGGTVNVAGPEVFTLDELARLILNHRRDGRTVVTDHTAGLFAAVPGRAIVAPKHAHLSSVRYADWMATSPSEPR</sequence>
<dbReference type="PATRIC" id="fig|1544416.3.peg.2371"/>
<dbReference type="AlphaFoldDB" id="A0A0Q0Z2H7"/>
<dbReference type="STRING" id="1544416.Cocul_02363"/>